<comment type="caution">
    <text evidence="2">The sequence shown here is derived from an EMBL/GenBank/DDBJ whole genome shotgun (WGS) entry which is preliminary data.</text>
</comment>
<keyword evidence="1" id="KW-0732">Signal</keyword>
<dbReference type="Proteomes" id="UP000782519">
    <property type="component" value="Unassembled WGS sequence"/>
</dbReference>
<feature type="signal peptide" evidence="1">
    <location>
        <begin position="1"/>
        <end position="23"/>
    </location>
</feature>
<accession>A0A933S0E7</accession>
<reference evidence="2" key="1">
    <citation type="submission" date="2020-07" db="EMBL/GenBank/DDBJ databases">
        <title>Huge and variable diversity of episymbiotic CPR bacteria and DPANN archaea in groundwater ecosystems.</title>
        <authorList>
            <person name="He C.Y."/>
            <person name="Keren R."/>
            <person name="Whittaker M."/>
            <person name="Farag I.F."/>
            <person name="Doudna J."/>
            <person name="Cate J.H.D."/>
            <person name="Banfield J.F."/>
        </authorList>
    </citation>
    <scope>NUCLEOTIDE SEQUENCE</scope>
    <source>
        <strain evidence="2">NC_groundwater_1818_Pr3_B-0.1um_66_35</strain>
    </source>
</reference>
<feature type="chain" id="PRO_5037002925" evidence="1">
    <location>
        <begin position="24"/>
        <end position="113"/>
    </location>
</feature>
<name>A0A933S0E7_RHOPL</name>
<evidence type="ECO:0000313" key="2">
    <source>
        <dbReference type="EMBL" id="MBI5132055.1"/>
    </source>
</evidence>
<protein>
    <submittedName>
        <fullName evidence="2">Uncharacterized protein</fullName>
    </submittedName>
</protein>
<gene>
    <name evidence="2" type="ORF">HZA66_21645</name>
</gene>
<dbReference type="EMBL" id="JACRJB010000062">
    <property type="protein sequence ID" value="MBI5132055.1"/>
    <property type="molecule type" value="Genomic_DNA"/>
</dbReference>
<dbReference type="AlphaFoldDB" id="A0A933S0E7"/>
<evidence type="ECO:0000256" key="1">
    <source>
        <dbReference type="SAM" id="SignalP"/>
    </source>
</evidence>
<organism evidence="2 3">
    <name type="scientific">Rhodopseudomonas palustris</name>
    <dbReference type="NCBI Taxonomy" id="1076"/>
    <lineage>
        <taxon>Bacteria</taxon>
        <taxon>Pseudomonadati</taxon>
        <taxon>Pseudomonadota</taxon>
        <taxon>Alphaproteobacteria</taxon>
        <taxon>Hyphomicrobiales</taxon>
        <taxon>Nitrobacteraceae</taxon>
        <taxon>Rhodopseudomonas</taxon>
    </lineage>
</organism>
<proteinExistence type="predicted"/>
<sequence length="113" mass="12772">MRHITAAALLLATSAFATAPALASDYAFKLHNRSDGWTISGFYTYQDGAWSSNWLDGKVEAGQSVRMDWNSNEGNCVVPFRVRWADYGSEDFKIDWCKGVNNIYMKDKGFSWD</sequence>
<evidence type="ECO:0000313" key="3">
    <source>
        <dbReference type="Proteomes" id="UP000782519"/>
    </source>
</evidence>